<feature type="transmembrane region" description="Helical" evidence="7">
    <location>
        <begin position="335"/>
        <end position="357"/>
    </location>
</feature>
<evidence type="ECO:0000256" key="1">
    <source>
        <dbReference type="ARBA" id="ARBA00004651"/>
    </source>
</evidence>
<keyword evidence="5 7" id="KW-1133">Transmembrane helix</keyword>
<feature type="domain" description="Major facilitator superfamily (MFS) profile" evidence="8">
    <location>
        <begin position="18"/>
        <end position="422"/>
    </location>
</feature>
<dbReference type="Gene3D" id="1.20.1250.20">
    <property type="entry name" value="MFS general substrate transporter like domains"/>
    <property type="match status" value="2"/>
</dbReference>
<keyword evidence="6 7" id="KW-0472">Membrane</keyword>
<evidence type="ECO:0000313" key="9">
    <source>
        <dbReference type="EMBL" id="GAA1924850.1"/>
    </source>
</evidence>
<feature type="transmembrane region" description="Helical" evidence="7">
    <location>
        <begin position="310"/>
        <end position="329"/>
    </location>
</feature>
<keyword evidence="3" id="KW-1003">Cell membrane</keyword>
<evidence type="ECO:0000256" key="2">
    <source>
        <dbReference type="ARBA" id="ARBA00022448"/>
    </source>
</evidence>
<dbReference type="InterPro" id="IPR005829">
    <property type="entry name" value="Sugar_transporter_CS"/>
</dbReference>
<feature type="transmembrane region" description="Helical" evidence="7">
    <location>
        <begin position="400"/>
        <end position="419"/>
    </location>
</feature>
<keyword evidence="2" id="KW-0813">Transport</keyword>
<feature type="transmembrane region" description="Helical" evidence="7">
    <location>
        <begin position="94"/>
        <end position="111"/>
    </location>
</feature>
<feature type="transmembrane region" description="Helical" evidence="7">
    <location>
        <begin position="185"/>
        <end position="203"/>
    </location>
</feature>
<dbReference type="Pfam" id="PF07690">
    <property type="entry name" value="MFS_1"/>
    <property type="match status" value="2"/>
</dbReference>
<name>A0ABN2PMY8_9ACTN</name>
<dbReference type="CDD" id="cd17325">
    <property type="entry name" value="MFS_MdtG_SLC18_like"/>
    <property type="match status" value="1"/>
</dbReference>
<dbReference type="InterPro" id="IPR020846">
    <property type="entry name" value="MFS_dom"/>
</dbReference>
<evidence type="ECO:0000256" key="7">
    <source>
        <dbReference type="SAM" id="Phobius"/>
    </source>
</evidence>
<accession>A0ABN2PMY8</accession>
<dbReference type="InterPro" id="IPR036259">
    <property type="entry name" value="MFS_trans_sf"/>
</dbReference>
<keyword evidence="4 7" id="KW-0812">Transmembrane</keyword>
<evidence type="ECO:0000259" key="8">
    <source>
        <dbReference type="PROSITE" id="PS50850"/>
    </source>
</evidence>
<protein>
    <submittedName>
        <fullName evidence="9">MFS transporter</fullName>
    </submittedName>
</protein>
<dbReference type="InterPro" id="IPR011701">
    <property type="entry name" value="MFS"/>
</dbReference>
<feature type="transmembrane region" description="Helical" evidence="7">
    <location>
        <begin position="378"/>
        <end position="394"/>
    </location>
</feature>
<dbReference type="EMBL" id="BAAAMJ010000038">
    <property type="protein sequence ID" value="GAA1924850.1"/>
    <property type="molecule type" value="Genomic_DNA"/>
</dbReference>
<dbReference type="PANTHER" id="PTHR23517:SF3">
    <property type="entry name" value="INTEGRAL MEMBRANE TRANSPORT PROTEIN"/>
    <property type="match status" value="1"/>
</dbReference>
<dbReference type="PANTHER" id="PTHR23517">
    <property type="entry name" value="RESISTANCE PROTEIN MDTM, PUTATIVE-RELATED-RELATED"/>
    <property type="match status" value="1"/>
</dbReference>
<feature type="transmembrane region" description="Helical" evidence="7">
    <location>
        <begin position="158"/>
        <end position="179"/>
    </location>
</feature>
<proteinExistence type="predicted"/>
<dbReference type="RefSeq" id="WP_344263696.1">
    <property type="nucleotide sequence ID" value="NZ_BAAAMJ010000038.1"/>
</dbReference>
<dbReference type="Proteomes" id="UP001501303">
    <property type="component" value="Unassembled WGS sequence"/>
</dbReference>
<comment type="caution">
    <text evidence="9">The sequence shown here is derived from an EMBL/GenBank/DDBJ whole genome shotgun (WGS) entry which is preliminary data.</text>
</comment>
<dbReference type="PROSITE" id="PS50850">
    <property type="entry name" value="MFS"/>
    <property type="match status" value="1"/>
</dbReference>
<dbReference type="SUPFAM" id="SSF103473">
    <property type="entry name" value="MFS general substrate transporter"/>
    <property type="match status" value="1"/>
</dbReference>
<evidence type="ECO:0000256" key="3">
    <source>
        <dbReference type="ARBA" id="ARBA00022475"/>
    </source>
</evidence>
<comment type="subcellular location">
    <subcellularLocation>
        <location evidence="1">Cell membrane</location>
        <topology evidence="1">Multi-pass membrane protein</topology>
    </subcellularLocation>
</comment>
<sequence length="431" mass="45202">MSASRFRPARPAADGPRLGLRANLPQFMLLVAVNALVGGMLGQERTVLPLLAEDVFGLSAYTTALTYILAFGATKAVTNFFAGTWSDRFGRKPVLIAGWLVAIPVPAMLAWGPSWEWIVAANVLLGVNQGLAWSTTVIMKIDLAGPERRGLAMGFNEAAGYVAVAATAMATGAIADHAGLRPAPFLLGAAYVALALGLSTLAVRETREHARAEAARHRVPDGAEHHADLTTGQIARRTSLGDRSLSSASWAGMVNNLNDALAWGLFPLLFASHGLDVARIGVLAALYPAVWGAGQMLTGWWSDHIGRKHLITAGMLLQALAIALVAHGTTFSVWAVSQILLGAGTALVYPTLLAVVGDVAHPSWRARAVGVYRLWRDGGFAVGALLAGAIADLWGLTTAIWSVAALTAAAGLLVAVRMYETRPGGHAPAPR</sequence>
<dbReference type="PROSITE" id="PS00216">
    <property type="entry name" value="SUGAR_TRANSPORT_1"/>
    <property type="match status" value="2"/>
</dbReference>
<evidence type="ECO:0000256" key="5">
    <source>
        <dbReference type="ARBA" id="ARBA00022989"/>
    </source>
</evidence>
<feature type="transmembrane region" description="Helical" evidence="7">
    <location>
        <begin position="61"/>
        <end position="82"/>
    </location>
</feature>
<feature type="transmembrane region" description="Helical" evidence="7">
    <location>
        <begin position="20"/>
        <end position="41"/>
    </location>
</feature>
<reference evidence="9 10" key="1">
    <citation type="journal article" date="2019" name="Int. J. Syst. Evol. Microbiol.">
        <title>The Global Catalogue of Microorganisms (GCM) 10K type strain sequencing project: providing services to taxonomists for standard genome sequencing and annotation.</title>
        <authorList>
            <consortium name="The Broad Institute Genomics Platform"/>
            <consortium name="The Broad Institute Genome Sequencing Center for Infectious Disease"/>
            <person name="Wu L."/>
            <person name="Ma J."/>
        </authorList>
    </citation>
    <scope>NUCLEOTIDE SEQUENCE [LARGE SCALE GENOMIC DNA]</scope>
    <source>
        <strain evidence="9 10">JCM 13581</strain>
    </source>
</reference>
<feature type="transmembrane region" description="Helical" evidence="7">
    <location>
        <begin position="117"/>
        <end position="138"/>
    </location>
</feature>
<evidence type="ECO:0000256" key="6">
    <source>
        <dbReference type="ARBA" id="ARBA00023136"/>
    </source>
</evidence>
<gene>
    <name evidence="9" type="ORF">GCM10009716_36440</name>
</gene>
<keyword evidence="10" id="KW-1185">Reference proteome</keyword>
<organism evidence="9 10">
    <name type="scientific">Streptomyces sodiiphilus</name>
    <dbReference type="NCBI Taxonomy" id="226217"/>
    <lineage>
        <taxon>Bacteria</taxon>
        <taxon>Bacillati</taxon>
        <taxon>Actinomycetota</taxon>
        <taxon>Actinomycetes</taxon>
        <taxon>Kitasatosporales</taxon>
        <taxon>Streptomycetaceae</taxon>
        <taxon>Streptomyces</taxon>
    </lineage>
</organism>
<dbReference type="InterPro" id="IPR050171">
    <property type="entry name" value="MFS_Transporters"/>
</dbReference>
<evidence type="ECO:0000313" key="10">
    <source>
        <dbReference type="Proteomes" id="UP001501303"/>
    </source>
</evidence>
<evidence type="ECO:0000256" key="4">
    <source>
        <dbReference type="ARBA" id="ARBA00022692"/>
    </source>
</evidence>